<evidence type="ECO:0000256" key="9">
    <source>
        <dbReference type="ARBA" id="ARBA00022842"/>
    </source>
</evidence>
<dbReference type="AlphaFoldDB" id="A0A5B8RV38"/>
<keyword evidence="13" id="KW-1185">Reference proteome</keyword>
<protein>
    <recommendedName>
        <fullName evidence="6">3-deoxy-D-manno-octulosonate 8-phosphate phosphatase KdsC</fullName>
        <ecNumber evidence="5">3.1.3.45</ecNumber>
    </recommendedName>
    <alternativeName>
        <fullName evidence="10">KDO 8-P phosphatase</fullName>
    </alternativeName>
</protein>
<dbReference type="OrthoDB" id="9805604at2"/>
<dbReference type="GO" id="GO:0019143">
    <property type="term" value="F:3-deoxy-manno-octulosonate-8-phosphatase activity"/>
    <property type="evidence" value="ECO:0007669"/>
    <property type="project" value="UniProtKB-EC"/>
</dbReference>
<reference evidence="12 13" key="1">
    <citation type="submission" date="2019-07" db="EMBL/GenBank/DDBJ databases">
        <title>Complete genome sequence of Comamonas sp. NLF 7-7 isolated from livestock.</title>
        <authorList>
            <person name="Kim D.H."/>
            <person name="Kim J.G."/>
        </authorList>
    </citation>
    <scope>NUCLEOTIDE SEQUENCE [LARGE SCALE GENOMIC DNA]</scope>
    <source>
        <strain evidence="12 13">NLF 7-7</strain>
    </source>
</reference>
<dbReference type="SFLD" id="SFLDG01138">
    <property type="entry name" value="C1.6.2:_Deoxy-d-mannose-octulo"/>
    <property type="match status" value="1"/>
</dbReference>
<feature type="binding site" evidence="11">
    <location>
        <position position="33"/>
    </location>
    <ligand>
        <name>substrate</name>
    </ligand>
</feature>
<comment type="catalytic activity">
    <reaction evidence="1">
        <text>3-deoxy-alpha-D-manno-2-octulosonate-8-phosphate + H2O = 3-deoxy-alpha-D-manno-oct-2-ulosonate + phosphate</text>
        <dbReference type="Rhea" id="RHEA:11500"/>
        <dbReference type="ChEBI" id="CHEBI:15377"/>
        <dbReference type="ChEBI" id="CHEBI:43474"/>
        <dbReference type="ChEBI" id="CHEBI:85985"/>
        <dbReference type="ChEBI" id="CHEBI:85986"/>
        <dbReference type="EC" id="3.1.3.45"/>
    </reaction>
</comment>
<dbReference type="PIRSF" id="PIRSF006118">
    <property type="entry name" value="KDO8-P_Ptase"/>
    <property type="match status" value="1"/>
</dbReference>
<dbReference type="InterPro" id="IPR010023">
    <property type="entry name" value="KdsC_fam"/>
</dbReference>
<comment type="subunit">
    <text evidence="4">Homotetramer.</text>
</comment>
<sequence length="187" mass="19720">MAEPLPPLVPVPEFAPQLLLRTQPVRALILDVDGVLTDGGLYFSGEGEVLKRFDSLDGHGLKLLQQAGITPVVVSGRDAPALRVRLAALGITHQRLGVEAKLPAAQALLAELALGWGEVAVIGDDWPDLPLLRRAQLACAPAQAHAQARALAHYRTLAAGGHGAVRELCDLLLTAGGHYARLLAQLP</sequence>
<dbReference type="SFLD" id="SFLDS00003">
    <property type="entry name" value="Haloacid_Dehalogenase"/>
    <property type="match status" value="1"/>
</dbReference>
<evidence type="ECO:0000313" key="13">
    <source>
        <dbReference type="Proteomes" id="UP000321199"/>
    </source>
</evidence>
<dbReference type="KEGG" id="cof:FOZ74_08050"/>
<dbReference type="NCBIfam" id="TIGR01670">
    <property type="entry name" value="KdsC-phosphatas"/>
    <property type="match status" value="1"/>
</dbReference>
<comment type="similarity">
    <text evidence="3">Belongs to the KdsC family.</text>
</comment>
<keyword evidence="9 11" id="KW-0460">Magnesium</keyword>
<evidence type="ECO:0000313" key="12">
    <source>
        <dbReference type="EMBL" id="QEA12983.1"/>
    </source>
</evidence>
<dbReference type="InterPro" id="IPR050793">
    <property type="entry name" value="CMP-NeuNAc_synthase"/>
</dbReference>
<dbReference type="SUPFAM" id="SSF56784">
    <property type="entry name" value="HAD-like"/>
    <property type="match status" value="1"/>
</dbReference>
<feature type="binding site" evidence="11">
    <location>
        <position position="31"/>
    </location>
    <ligand>
        <name>Mg(2+)</name>
        <dbReference type="ChEBI" id="CHEBI:18420"/>
    </ligand>
</feature>
<dbReference type="SFLD" id="SFLDG01136">
    <property type="entry name" value="C1.6:_Phosphoserine_Phosphatas"/>
    <property type="match status" value="1"/>
</dbReference>
<dbReference type="InterPro" id="IPR036412">
    <property type="entry name" value="HAD-like_sf"/>
</dbReference>
<dbReference type="EMBL" id="CP042344">
    <property type="protein sequence ID" value="QEA12983.1"/>
    <property type="molecule type" value="Genomic_DNA"/>
</dbReference>
<name>A0A5B8RV38_9BURK</name>
<dbReference type="GO" id="GO:0046872">
    <property type="term" value="F:metal ion binding"/>
    <property type="evidence" value="ECO:0007669"/>
    <property type="project" value="UniProtKB-KW"/>
</dbReference>
<dbReference type="RefSeq" id="WP_146912576.1">
    <property type="nucleotide sequence ID" value="NZ_CP042344.1"/>
</dbReference>
<feature type="binding site" evidence="11">
    <location>
        <position position="124"/>
    </location>
    <ligand>
        <name>Mg(2+)</name>
        <dbReference type="ChEBI" id="CHEBI:18420"/>
    </ligand>
</feature>
<dbReference type="GO" id="GO:0008781">
    <property type="term" value="F:N-acylneuraminate cytidylyltransferase activity"/>
    <property type="evidence" value="ECO:0007669"/>
    <property type="project" value="TreeGrafter"/>
</dbReference>
<evidence type="ECO:0000256" key="3">
    <source>
        <dbReference type="ARBA" id="ARBA00005893"/>
    </source>
</evidence>
<dbReference type="InterPro" id="IPR023214">
    <property type="entry name" value="HAD_sf"/>
</dbReference>
<dbReference type="Proteomes" id="UP000321199">
    <property type="component" value="Chromosome"/>
</dbReference>
<dbReference type="FunFam" id="3.40.50.1000:FF:000029">
    <property type="entry name" value="3-deoxy-D-manno-octulosonate 8-phosphate phosphatase KdsC"/>
    <property type="match status" value="1"/>
</dbReference>
<accession>A0A5B8RV38</accession>
<comment type="cofactor">
    <cofactor evidence="2 11">
        <name>Mg(2+)</name>
        <dbReference type="ChEBI" id="CHEBI:18420"/>
    </cofactor>
</comment>
<keyword evidence="8" id="KW-0378">Hydrolase</keyword>
<evidence type="ECO:0000256" key="10">
    <source>
        <dbReference type="ARBA" id="ARBA00031051"/>
    </source>
</evidence>
<evidence type="ECO:0000256" key="11">
    <source>
        <dbReference type="PIRSR" id="PIRSR006118-2"/>
    </source>
</evidence>
<dbReference type="PANTHER" id="PTHR21485">
    <property type="entry name" value="HAD SUPERFAMILY MEMBERS CMAS AND KDSC"/>
    <property type="match status" value="1"/>
</dbReference>
<organism evidence="12 13">
    <name type="scientific">Comamonas flocculans</name>
    <dbReference type="NCBI Taxonomy" id="2597701"/>
    <lineage>
        <taxon>Bacteria</taxon>
        <taxon>Pseudomonadati</taxon>
        <taxon>Pseudomonadota</taxon>
        <taxon>Betaproteobacteria</taxon>
        <taxon>Burkholderiales</taxon>
        <taxon>Comamonadaceae</taxon>
        <taxon>Comamonas</taxon>
    </lineage>
</organism>
<evidence type="ECO:0000256" key="4">
    <source>
        <dbReference type="ARBA" id="ARBA00011881"/>
    </source>
</evidence>
<dbReference type="PANTHER" id="PTHR21485:SF3">
    <property type="entry name" value="N-ACYLNEURAMINATE CYTIDYLYLTRANSFERASE"/>
    <property type="match status" value="1"/>
</dbReference>
<evidence type="ECO:0000256" key="7">
    <source>
        <dbReference type="ARBA" id="ARBA00022723"/>
    </source>
</evidence>
<dbReference type="Gene3D" id="3.40.50.1000">
    <property type="entry name" value="HAD superfamily/HAD-like"/>
    <property type="match status" value="1"/>
</dbReference>
<evidence type="ECO:0000256" key="6">
    <source>
        <dbReference type="ARBA" id="ARBA00020092"/>
    </source>
</evidence>
<keyword evidence="7 11" id="KW-0479">Metal-binding</keyword>
<evidence type="ECO:0000256" key="8">
    <source>
        <dbReference type="ARBA" id="ARBA00022801"/>
    </source>
</evidence>
<dbReference type="EC" id="3.1.3.45" evidence="5"/>
<evidence type="ECO:0000256" key="2">
    <source>
        <dbReference type="ARBA" id="ARBA00001946"/>
    </source>
</evidence>
<evidence type="ECO:0000256" key="1">
    <source>
        <dbReference type="ARBA" id="ARBA00000898"/>
    </source>
</evidence>
<gene>
    <name evidence="12" type="ORF">FOZ74_08050</name>
</gene>
<proteinExistence type="inferred from homology"/>
<evidence type="ECO:0000256" key="5">
    <source>
        <dbReference type="ARBA" id="ARBA00013066"/>
    </source>
</evidence>